<evidence type="ECO:0008006" key="3">
    <source>
        <dbReference type="Google" id="ProtNLM"/>
    </source>
</evidence>
<reference evidence="1 2" key="1">
    <citation type="submission" date="2016-10" db="EMBL/GenBank/DDBJ databases">
        <authorList>
            <person name="de Groot N.N."/>
        </authorList>
    </citation>
    <scope>NUCLEOTIDE SEQUENCE [LARGE SCALE GENOMIC DNA]</scope>
    <source>
        <strain evidence="1 2">DSM 23581</strain>
    </source>
</reference>
<proteinExistence type="predicted"/>
<sequence length="80" mass="9476">MDLEARKISFVQEFLRLQNEEIISGLEELLRKRKAELIENNFKPMTMEKYNAEIDQAMEDSKNGRMIKATDLKAKIQKWS</sequence>
<accession>A0A1H3X9K9</accession>
<dbReference type="STRING" id="908615.SAMN05421540_102295"/>
<keyword evidence="2" id="KW-1185">Reference proteome</keyword>
<gene>
    <name evidence="1" type="ORF">SAMN05421540_102295</name>
</gene>
<dbReference type="AlphaFoldDB" id="A0A1H3X9K9"/>
<evidence type="ECO:0000313" key="1">
    <source>
        <dbReference type="EMBL" id="SDZ96039.1"/>
    </source>
</evidence>
<evidence type="ECO:0000313" key="2">
    <source>
        <dbReference type="Proteomes" id="UP000198820"/>
    </source>
</evidence>
<organism evidence="1 2">
    <name type="scientific">Psychroflexus halocasei</name>
    <dbReference type="NCBI Taxonomy" id="908615"/>
    <lineage>
        <taxon>Bacteria</taxon>
        <taxon>Pseudomonadati</taxon>
        <taxon>Bacteroidota</taxon>
        <taxon>Flavobacteriia</taxon>
        <taxon>Flavobacteriales</taxon>
        <taxon>Flavobacteriaceae</taxon>
        <taxon>Psychroflexus</taxon>
    </lineage>
</organism>
<protein>
    <recommendedName>
        <fullName evidence="3">Addiction module component</fullName>
    </recommendedName>
</protein>
<dbReference type="RefSeq" id="WP_093239593.1">
    <property type="nucleotide sequence ID" value="NZ_FNQF01000002.1"/>
</dbReference>
<name>A0A1H3X9K9_9FLAO</name>
<dbReference type="EMBL" id="FNQF01000002">
    <property type="protein sequence ID" value="SDZ96039.1"/>
    <property type="molecule type" value="Genomic_DNA"/>
</dbReference>
<dbReference type="Proteomes" id="UP000198820">
    <property type="component" value="Unassembled WGS sequence"/>
</dbReference>